<dbReference type="SUPFAM" id="SSF51679">
    <property type="entry name" value="Bacterial luciferase-like"/>
    <property type="match status" value="1"/>
</dbReference>
<reference evidence="2" key="2">
    <citation type="submission" date="2020-09" db="EMBL/GenBank/DDBJ databases">
        <authorList>
            <person name="Sun Q."/>
            <person name="Sedlacek I."/>
        </authorList>
    </citation>
    <scope>NUCLEOTIDE SEQUENCE</scope>
    <source>
        <strain evidence="2">CCM 7905</strain>
    </source>
</reference>
<name>A0A917FYP3_9NOCA</name>
<feature type="domain" description="Luciferase-like" evidence="1">
    <location>
        <begin position="22"/>
        <end position="122"/>
    </location>
</feature>
<keyword evidence="3" id="KW-1185">Reference proteome</keyword>
<dbReference type="InterPro" id="IPR011251">
    <property type="entry name" value="Luciferase-like_dom"/>
</dbReference>
<dbReference type="InterPro" id="IPR036661">
    <property type="entry name" value="Luciferase-like_sf"/>
</dbReference>
<dbReference type="GO" id="GO:0005829">
    <property type="term" value="C:cytosol"/>
    <property type="evidence" value="ECO:0007669"/>
    <property type="project" value="TreeGrafter"/>
</dbReference>
<dbReference type="Gene3D" id="3.20.20.30">
    <property type="entry name" value="Luciferase-like domain"/>
    <property type="match status" value="2"/>
</dbReference>
<sequence length="282" mass="30272">MTTTTTPPLGTYGLWRAAPGVTSDLASTVEQLGFGTLWIGGSPDADLAIVETALEATTSLTVATGIVNIWSADAREVAASYHRLAERFPGRFLLGIGTGHPEATKEYKKPYAAMVEYLDVLDEEGVPAEGRVLAALGPRVMQLAADRSAGAHPYLTIPEHTRGAREILGPDKILAPEHKLVLEADPERAREIGRPPVNNPYLHLRNYTNNLERLGYSPEEIADGGSDRLIDALVAHGSETDIVDAVTEHLTAGADHVALHVLPDDKDPSDDLRRLAEVIGGR</sequence>
<dbReference type="PANTHER" id="PTHR30137:SF18">
    <property type="entry name" value="CONSERVED PROTEIN"/>
    <property type="match status" value="1"/>
</dbReference>
<accession>A0A917FYP3</accession>
<dbReference type="InterPro" id="IPR050766">
    <property type="entry name" value="Bact_Lucif_Oxidored"/>
</dbReference>
<dbReference type="Pfam" id="PF00296">
    <property type="entry name" value="Bac_luciferase"/>
    <property type="match status" value="1"/>
</dbReference>
<dbReference type="GO" id="GO:0016705">
    <property type="term" value="F:oxidoreductase activity, acting on paired donors, with incorporation or reduction of molecular oxygen"/>
    <property type="evidence" value="ECO:0007669"/>
    <property type="project" value="InterPro"/>
</dbReference>
<dbReference type="InterPro" id="IPR019922">
    <property type="entry name" value="Lucif-like_OxRdatse_MSMEG_4141"/>
</dbReference>
<dbReference type="PANTHER" id="PTHR30137">
    <property type="entry name" value="LUCIFERASE-LIKE MONOOXYGENASE"/>
    <property type="match status" value="1"/>
</dbReference>
<dbReference type="EMBL" id="BMCU01000003">
    <property type="protein sequence ID" value="GGG14392.1"/>
    <property type="molecule type" value="Genomic_DNA"/>
</dbReference>
<evidence type="ECO:0000313" key="3">
    <source>
        <dbReference type="Proteomes" id="UP000654257"/>
    </source>
</evidence>
<protein>
    <recommendedName>
        <fullName evidence="1">Luciferase-like domain-containing protein</fullName>
    </recommendedName>
</protein>
<dbReference type="Proteomes" id="UP000654257">
    <property type="component" value="Unassembled WGS sequence"/>
</dbReference>
<organism evidence="2 3">
    <name type="scientific">Rhodococcoides trifolii</name>
    <dbReference type="NCBI Taxonomy" id="908250"/>
    <lineage>
        <taxon>Bacteria</taxon>
        <taxon>Bacillati</taxon>
        <taxon>Actinomycetota</taxon>
        <taxon>Actinomycetes</taxon>
        <taxon>Mycobacteriales</taxon>
        <taxon>Nocardiaceae</taxon>
        <taxon>Rhodococcoides</taxon>
    </lineage>
</organism>
<comment type="caution">
    <text evidence="2">The sequence shown here is derived from an EMBL/GenBank/DDBJ whole genome shotgun (WGS) entry which is preliminary data.</text>
</comment>
<dbReference type="NCBIfam" id="TIGR03620">
    <property type="entry name" value="F420_MSMEG_4141"/>
    <property type="match status" value="1"/>
</dbReference>
<reference evidence="2" key="1">
    <citation type="journal article" date="2014" name="Int. J. Syst. Evol. Microbiol.">
        <title>Complete genome sequence of Corynebacterium casei LMG S-19264T (=DSM 44701T), isolated from a smear-ripened cheese.</title>
        <authorList>
            <consortium name="US DOE Joint Genome Institute (JGI-PGF)"/>
            <person name="Walter F."/>
            <person name="Albersmeier A."/>
            <person name="Kalinowski J."/>
            <person name="Ruckert C."/>
        </authorList>
    </citation>
    <scope>NUCLEOTIDE SEQUENCE</scope>
    <source>
        <strain evidence="2">CCM 7905</strain>
    </source>
</reference>
<evidence type="ECO:0000313" key="2">
    <source>
        <dbReference type="EMBL" id="GGG14392.1"/>
    </source>
</evidence>
<evidence type="ECO:0000259" key="1">
    <source>
        <dbReference type="Pfam" id="PF00296"/>
    </source>
</evidence>
<proteinExistence type="predicted"/>
<dbReference type="AlphaFoldDB" id="A0A917FYP3"/>
<gene>
    <name evidence="2" type="ORF">GCM10007304_30540</name>
</gene>